<reference evidence="2 3" key="1">
    <citation type="submission" date="2015-10" db="EMBL/GenBank/DDBJ databases">
        <title>Genome analyses suggest a sexual origin of heterokaryosis in a supposedly ancient asexual fungus.</title>
        <authorList>
            <person name="Ropars J."/>
            <person name="Sedzielewska K."/>
            <person name="Noel J."/>
            <person name="Charron P."/>
            <person name="Farinelli L."/>
            <person name="Marton T."/>
            <person name="Kruger M."/>
            <person name="Pelin A."/>
            <person name="Brachmann A."/>
            <person name="Corradi N."/>
        </authorList>
    </citation>
    <scope>NUCLEOTIDE SEQUENCE [LARGE SCALE GENOMIC DNA]</scope>
    <source>
        <strain evidence="2 3">A4</strain>
    </source>
</reference>
<evidence type="ECO:0000313" key="3">
    <source>
        <dbReference type="Proteomes" id="UP000234323"/>
    </source>
</evidence>
<dbReference type="PROSITE" id="PS50011">
    <property type="entry name" value="PROTEIN_KINASE_DOM"/>
    <property type="match status" value="1"/>
</dbReference>
<organism evidence="2 3">
    <name type="scientific">Rhizophagus irregularis</name>
    <dbReference type="NCBI Taxonomy" id="588596"/>
    <lineage>
        <taxon>Eukaryota</taxon>
        <taxon>Fungi</taxon>
        <taxon>Fungi incertae sedis</taxon>
        <taxon>Mucoromycota</taxon>
        <taxon>Glomeromycotina</taxon>
        <taxon>Glomeromycetes</taxon>
        <taxon>Glomerales</taxon>
        <taxon>Glomeraceae</taxon>
        <taxon>Rhizophagus</taxon>
    </lineage>
</organism>
<dbReference type="GO" id="GO:0007165">
    <property type="term" value="P:signal transduction"/>
    <property type="evidence" value="ECO:0007669"/>
    <property type="project" value="TreeGrafter"/>
</dbReference>
<dbReference type="Pfam" id="PF07714">
    <property type="entry name" value="PK_Tyr_Ser-Thr"/>
    <property type="match status" value="1"/>
</dbReference>
<keyword evidence="3" id="KW-1185">Reference proteome</keyword>
<evidence type="ECO:0000259" key="1">
    <source>
        <dbReference type="PROSITE" id="PS50011"/>
    </source>
</evidence>
<proteinExistence type="predicted"/>
<comment type="caution">
    <text evidence="2">The sequence shown here is derived from an EMBL/GenBank/DDBJ whole genome shotgun (WGS) entry which is preliminary data.</text>
</comment>
<dbReference type="VEuPathDB" id="FungiDB:RhiirFUN_016904"/>
<dbReference type="GO" id="GO:0005524">
    <property type="term" value="F:ATP binding"/>
    <property type="evidence" value="ECO:0007669"/>
    <property type="project" value="InterPro"/>
</dbReference>
<dbReference type="GO" id="GO:0004672">
    <property type="term" value="F:protein kinase activity"/>
    <property type="evidence" value="ECO:0007669"/>
    <property type="project" value="InterPro"/>
</dbReference>
<dbReference type="EMBL" id="LLXI01002017">
    <property type="protein sequence ID" value="PKY55956.1"/>
    <property type="molecule type" value="Genomic_DNA"/>
</dbReference>
<dbReference type="VEuPathDB" id="FungiDB:FUN_014190"/>
<dbReference type="InterPro" id="IPR001245">
    <property type="entry name" value="Ser-Thr/Tyr_kinase_cat_dom"/>
</dbReference>
<dbReference type="VEuPathDB" id="FungiDB:RhiirFUN_022883"/>
<dbReference type="PANTHER" id="PTHR23257">
    <property type="entry name" value="SERINE-THREONINE PROTEIN KINASE"/>
    <property type="match status" value="1"/>
</dbReference>
<dbReference type="SUPFAM" id="SSF56112">
    <property type="entry name" value="Protein kinase-like (PK-like)"/>
    <property type="match status" value="1"/>
</dbReference>
<accession>A0A2I1HAP6</accession>
<sequence length="1255" mass="146558">MSLYHSVNIAIKKKGDSPSQQLTEVRLKLDDNLPTIRNELKRSDTIKIDNKLSFAKKASQSNDCSIIEFAEIAHENEINFILRDIIDEKQNILYLIESSVPDWNDKDYEESIIKEPTTINQQLIQQLKLNHGLFLNGYDIQRGKEAIFAEDGELNINLYNGQPIVYTDINDPVSPTNLLTFFNNIDSKYILRLQPSDACINFPIAEITFKSNLLESFSKCRDDVEELSASYGHIFARKTLVGGKLFIKDLSMATRTQIDLFKSHVIWAYNLAKENTNYIPDPFNFHLLPKIETLNGEKLNTPEKLADWMNNLYQKNLFDVISYDDIVPVFRLILNSLSEYKFKMAEKQPGVVNFKKKLSLEEWVGNAVYANLVKWIKDNHFLQGLIINQYRKIAKSKKIAINFIEIPNVRSSNKSYLEVIPYTNKPIIPQHIINSLYMNPRLIKSDDIIYGDCNFLVKFEQYEILIERNYIKPSKEFEHDINVALNNMKPFKALQDVFEEYGHFFPQKITLGRSLKKNITHIPHIYLDEKETGEMSAYRIDLKPPIFESLKLYLNDLNISYLLTQKENIVEQNELPDLMQNLSNLEIIEMDGIISLHKLLDIEQQRKVDIILNNNNEVQDNNKNYKIIMTGITNLKDLNNENSEHYKRIEIEPPLDDDNYEVFGSIISKNNLKLEEFLVKFRLYDFNGFSAMIKTLRTDNIITECFLLWVIVGNPSVSSVFSPKNRDLQIDYIKELKIDRNEESYYLIQTPSPLSQGCCVFVNAYYSSTTYEPLNVKSVILWKRNQIMVNIEPIEPAMDYLYFNICIIPSDYKTIKIDREEKDDKDVYSLDLFGYILSNRNYNQCEKCFNQCTYLNIEWCKSCQIDYLKNNFTNWTSGNKTIDNFIQEMQLKINDYSDVIFEWIPYNQFNYIKEIGKGGFATVYSAIWKDGPLKYDANKNIYKRNLNKAIALKFLYNSQNISDKFLNEVKKYSINKTSNILNIYGISQNPETKEYIMVLQYAKKGNFNHWINKNYAYFNWRDKLSALLNIINGLKEIHQKSLVHRDFHTGNILILSEIYNFGNCISISNMELCGEVGNIDENKIYGVMPYVAPEVLKKRPYTQESDIYSLGMVMYFVATGKQPFYNRAHDHLLALDICKGVRPEINEPEAPRCYIDLMKKCWDLNPNNRPNIFEVNKLIISFHKSYGMDFFVVENEKIGMQFKKAEEYRKANLSSIKNQITIHPQAIYTSRLLNPFTKILSEYDGYDTQCLEQLI</sequence>
<protein>
    <recommendedName>
        <fullName evidence="1">Protein kinase domain-containing protein</fullName>
    </recommendedName>
</protein>
<dbReference type="GO" id="GO:0005737">
    <property type="term" value="C:cytoplasm"/>
    <property type="evidence" value="ECO:0007669"/>
    <property type="project" value="TreeGrafter"/>
</dbReference>
<feature type="domain" description="Protein kinase" evidence="1">
    <location>
        <begin position="909"/>
        <end position="1186"/>
    </location>
</feature>
<gene>
    <name evidence="2" type="ORF">RhiirA4_475849</name>
</gene>
<dbReference type="PANTHER" id="PTHR23257:SF963">
    <property type="entry name" value="AT08303P"/>
    <property type="match status" value="1"/>
</dbReference>
<dbReference type="InterPro" id="IPR050167">
    <property type="entry name" value="Ser_Thr_protein_kinase"/>
</dbReference>
<name>A0A2I1HAP6_9GLOM</name>
<evidence type="ECO:0000313" key="2">
    <source>
        <dbReference type="EMBL" id="PKY55956.1"/>
    </source>
</evidence>
<dbReference type="InterPro" id="IPR011009">
    <property type="entry name" value="Kinase-like_dom_sf"/>
</dbReference>
<dbReference type="AlphaFoldDB" id="A0A2I1HAP6"/>
<dbReference type="VEuPathDB" id="FungiDB:FUN_025067"/>
<dbReference type="VEuPathDB" id="FungiDB:RhiirA1_453121"/>
<dbReference type="Proteomes" id="UP000234323">
    <property type="component" value="Unassembled WGS sequence"/>
</dbReference>
<dbReference type="InterPro" id="IPR000719">
    <property type="entry name" value="Prot_kinase_dom"/>
</dbReference>
<dbReference type="Gene3D" id="1.10.510.10">
    <property type="entry name" value="Transferase(Phosphotransferase) domain 1"/>
    <property type="match status" value="1"/>
</dbReference>